<organism evidence="2 3">
    <name type="scientific">Pseudonocardia abyssalis</name>
    <dbReference type="NCBI Taxonomy" id="2792008"/>
    <lineage>
        <taxon>Bacteria</taxon>
        <taxon>Bacillati</taxon>
        <taxon>Actinomycetota</taxon>
        <taxon>Actinomycetes</taxon>
        <taxon>Pseudonocardiales</taxon>
        <taxon>Pseudonocardiaceae</taxon>
        <taxon>Pseudonocardia</taxon>
    </lineage>
</organism>
<proteinExistence type="predicted"/>
<dbReference type="Pfam" id="PF02771">
    <property type="entry name" value="Acyl-CoA_dh_N"/>
    <property type="match status" value="1"/>
</dbReference>
<dbReference type="PANTHER" id="PTHR43884:SF22">
    <property type="entry name" value="BLR3437 PROTEIN"/>
    <property type="match status" value="1"/>
</dbReference>
<dbReference type="RefSeq" id="WP_218605365.1">
    <property type="nucleotide sequence ID" value="NZ_JADQDJ010000339.1"/>
</dbReference>
<reference evidence="2 3" key="1">
    <citation type="submission" date="2020-11" db="EMBL/GenBank/DDBJ databases">
        <title>Pseudonocardia abyssalis sp. nov. and Pseudonocardia oceani sp. nov., description and phylogenomic analysis of two novel actinomycetes isolated from the deep Southern Ocean.</title>
        <authorList>
            <person name="Parra J."/>
        </authorList>
    </citation>
    <scope>NUCLEOTIDE SEQUENCE [LARGE SCALE GENOMIC DNA]</scope>
    <source>
        <strain evidence="2 3">KRD-168</strain>
    </source>
</reference>
<name>A0ABS6V1X9_9PSEU</name>
<evidence type="ECO:0000313" key="3">
    <source>
        <dbReference type="Proteomes" id="UP000694287"/>
    </source>
</evidence>
<dbReference type="Proteomes" id="UP000694287">
    <property type="component" value="Unassembled WGS sequence"/>
</dbReference>
<gene>
    <name evidence="2" type="ORF">I4I81_30265</name>
</gene>
<dbReference type="PANTHER" id="PTHR43884">
    <property type="entry name" value="ACYL-COA DEHYDROGENASE"/>
    <property type="match status" value="1"/>
</dbReference>
<protein>
    <submittedName>
        <fullName evidence="2">Acyl-CoA/acyl-ACP dehydrogenase</fullName>
    </submittedName>
</protein>
<evidence type="ECO:0000259" key="1">
    <source>
        <dbReference type="Pfam" id="PF02771"/>
    </source>
</evidence>
<keyword evidence="3" id="KW-1185">Reference proteome</keyword>
<dbReference type="EMBL" id="JADQDK010000001">
    <property type="protein sequence ID" value="MBW0138517.1"/>
    <property type="molecule type" value="Genomic_DNA"/>
</dbReference>
<sequence>MGSATVLEHFALPGVDGHPAVVAAARIAADLLVPHAATADDAAHGVDPAHLDVLAEAGLLSTRVPVAEGGHGADESVDAAVVEQVAGACGATWFLTTQHRVPQALSRGPLPGLDGYRAGPAADRYRARLSAATTRAGIAIAHVRRPGPPAVRAEPAGTGWTFHGAADWCTGWGLLDVVMIAATTADDRFVLALLPARERPGLRAGAPLPLAVMGGTRTVALELDGLTVDADDVLAVIDAVAWRAHDAARTANATPASFGLLRAMLVALADLGASRPEALDAALDLAPRAAALRREAYGSTAPVAERTAVRAAVTELVVRGAHTLVAARSGSALLRTSPEQRWAREAAFHLIQAQTAGVRVAQLRAFTGRA</sequence>
<accession>A0ABS6V1X9</accession>
<dbReference type="InterPro" id="IPR013786">
    <property type="entry name" value="AcylCoA_DH/ox_N"/>
</dbReference>
<comment type="caution">
    <text evidence="2">The sequence shown here is derived from an EMBL/GenBank/DDBJ whole genome shotgun (WGS) entry which is preliminary data.</text>
</comment>
<feature type="domain" description="Acyl-CoA dehydrogenase/oxidase N-terminal" evidence="1">
    <location>
        <begin position="24"/>
        <end position="96"/>
    </location>
</feature>
<evidence type="ECO:0000313" key="2">
    <source>
        <dbReference type="EMBL" id="MBW0138517.1"/>
    </source>
</evidence>